<evidence type="ECO:0000313" key="2">
    <source>
        <dbReference type="EMBL" id="WZC49306.1"/>
    </source>
</evidence>
<accession>A0ABZ2V473</accession>
<proteinExistence type="predicted"/>
<dbReference type="EMBL" id="CP150951">
    <property type="protein sequence ID" value="WZC49306.1"/>
    <property type="molecule type" value="Genomic_DNA"/>
</dbReference>
<keyword evidence="3" id="KW-1185">Reference proteome</keyword>
<dbReference type="Proteomes" id="UP001440612">
    <property type="component" value="Chromosome"/>
</dbReference>
<evidence type="ECO:0000256" key="1">
    <source>
        <dbReference type="SAM" id="SignalP"/>
    </source>
</evidence>
<dbReference type="RefSeq" id="WP_341367416.1">
    <property type="nucleotide sequence ID" value="NZ_CP150951.2"/>
</dbReference>
<reference evidence="3" key="1">
    <citation type="submission" date="2024-04" db="EMBL/GenBank/DDBJ databases">
        <title>Phylogenomic analyses of a clade within the roseobacter group suggest taxonomic reassignments of species of the genera Aestuariivita, Citreicella, Loktanella, Nautella, Pelagibaca, Ruegeria, Thalassobius, Thiobacimonas and Tropicibacter, and the proposal o.</title>
        <authorList>
            <person name="Jeon C.O."/>
        </authorList>
    </citation>
    <scope>NUCLEOTIDE SEQUENCE [LARGE SCALE GENOMIC DNA]</scope>
    <source>
        <strain evidence="3">BS5-3</strain>
    </source>
</reference>
<feature type="signal peptide" evidence="1">
    <location>
        <begin position="1"/>
        <end position="24"/>
    </location>
</feature>
<gene>
    <name evidence="2" type="ORF">AABB29_01180</name>
</gene>
<evidence type="ECO:0000313" key="3">
    <source>
        <dbReference type="Proteomes" id="UP001440612"/>
    </source>
</evidence>
<name>A0ABZ2V473_9RHOB</name>
<feature type="chain" id="PRO_5045113334" evidence="1">
    <location>
        <begin position="25"/>
        <end position="294"/>
    </location>
</feature>
<sequence length="294" mass="32305">MKVYRHRISAFAILFSLALPNVGATQTIEELIERLNPRTYFAPITVLGDHPKCNGPGEVAFSVEIVADDLDFEVEGETWDGSVYQYNDPREGWIDETCIIGQTNFGARPIHNAELCHSDYDGKGSNQTVIQREAPKCYITQRSGTEETQFEIPCDVSRSPSSLNALVEQADIQVDALVRADICQSLTGIALIESSWTLDLEFGGYHSTAEGILGDQEAGIAEGIVTPKIDLNYHRSGFSLRPIDSDPGLDPNFPDPLSSAYFFLTVEIEPAPIPGTSEGPVKLLADRRFNPNLN</sequence>
<organism evidence="2 3">
    <name type="scientific">Yoonia phaeophyticola</name>
    <dbReference type="NCBI Taxonomy" id="3137369"/>
    <lineage>
        <taxon>Bacteria</taxon>
        <taxon>Pseudomonadati</taxon>
        <taxon>Pseudomonadota</taxon>
        <taxon>Alphaproteobacteria</taxon>
        <taxon>Rhodobacterales</taxon>
        <taxon>Paracoccaceae</taxon>
        <taxon>Yoonia</taxon>
    </lineage>
</organism>
<protein>
    <submittedName>
        <fullName evidence="2">Uncharacterized protein</fullName>
    </submittedName>
</protein>
<keyword evidence="1" id="KW-0732">Signal</keyword>